<dbReference type="OrthoDB" id="9781701at2"/>
<dbReference type="InterPro" id="IPR013132">
    <property type="entry name" value="PseI/NeuA/B-like_N"/>
</dbReference>
<dbReference type="SUPFAM" id="SSF51569">
    <property type="entry name" value="Aldolase"/>
    <property type="match status" value="1"/>
</dbReference>
<dbReference type="EC" id="2.5.1.97" evidence="2"/>
<dbReference type="GO" id="GO:0047444">
    <property type="term" value="F:N-acylneuraminate-9-phosphate synthase activity"/>
    <property type="evidence" value="ECO:0007669"/>
    <property type="project" value="TreeGrafter"/>
</dbReference>
<organism evidence="2 3">
    <name type="scientific">Roseibium alexandrii</name>
    <dbReference type="NCBI Taxonomy" id="388408"/>
    <lineage>
        <taxon>Bacteria</taxon>
        <taxon>Pseudomonadati</taxon>
        <taxon>Pseudomonadota</taxon>
        <taxon>Alphaproteobacteria</taxon>
        <taxon>Hyphomicrobiales</taxon>
        <taxon>Stappiaceae</taxon>
        <taxon>Roseibium</taxon>
    </lineage>
</organism>
<dbReference type="PANTHER" id="PTHR42966">
    <property type="entry name" value="N-ACETYLNEURAMINATE SYNTHASE"/>
    <property type="match status" value="1"/>
</dbReference>
<dbReference type="InterPro" id="IPR013785">
    <property type="entry name" value="Aldolase_TIM"/>
</dbReference>
<dbReference type="Gene3D" id="3.20.20.150">
    <property type="entry name" value="Divalent-metal-dependent TIM barrel enzymes"/>
    <property type="match status" value="1"/>
</dbReference>
<evidence type="ECO:0000259" key="1">
    <source>
        <dbReference type="Pfam" id="PF03102"/>
    </source>
</evidence>
<dbReference type="InterPro" id="IPR051690">
    <property type="entry name" value="PseI-like"/>
</dbReference>
<evidence type="ECO:0000313" key="3">
    <source>
        <dbReference type="Proteomes" id="UP000053235"/>
    </source>
</evidence>
<feature type="domain" description="PseI/NeuA/B-like" evidence="1">
    <location>
        <begin position="21"/>
        <end position="251"/>
    </location>
</feature>
<gene>
    <name evidence="2" type="primary">pseI</name>
    <name evidence="2" type="ORF">LAX5112_00972</name>
</gene>
<accession>A0A0M6ZUM8</accession>
<protein>
    <submittedName>
        <fullName evidence="2">Pseudaminic acid synthase</fullName>
        <ecNumber evidence="2">2.5.1.97</ecNumber>
    </submittedName>
</protein>
<proteinExistence type="predicted"/>
<dbReference type="InterPro" id="IPR036237">
    <property type="entry name" value="Xyl_isomerase-like_sf"/>
</dbReference>
<evidence type="ECO:0000313" key="2">
    <source>
        <dbReference type="EMBL" id="CTQ66448.1"/>
    </source>
</evidence>
<dbReference type="RefSeq" id="WP_055670887.1">
    <property type="nucleotide sequence ID" value="NZ_CXWD01000004.1"/>
</dbReference>
<reference evidence="3" key="1">
    <citation type="submission" date="2015-07" db="EMBL/GenBank/DDBJ databases">
        <authorList>
            <person name="Rodrigo-Torres Lidia"/>
            <person name="Arahal R.David."/>
        </authorList>
    </citation>
    <scope>NUCLEOTIDE SEQUENCE [LARGE SCALE GENOMIC DNA]</scope>
    <source>
        <strain evidence="3">CECT 5112</strain>
    </source>
</reference>
<dbReference type="STRING" id="388408.LAX5112_00972"/>
<keyword evidence="2" id="KW-0808">Transferase</keyword>
<keyword evidence="3" id="KW-1185">Reference proteome</keyword>
<dbReference type="GO" id="GO:0016051">
    <property type="term" value="P:carbohydrate biosynthetic process"/>
    <property type="evidence" value="ECO:0007669"/>
    <property type="project" value="InterPro"/>
</dbReference>
<sequence>MKIIAELGINHRGSSQVAEQLIDVATSAGAWGVKFQYRGQAGFYQAVSEIGDEILSKEIDDSYIPPEDILALAQYIKNKGLAAGISFFKFEDAGNFGDQLNTFDFFKVPSAELMNSDLVSSMASLGKPLILSTGGHTEEDIFRAIDSTRHVPDICYLHCISNYPVLLGNQQMKFIEALKQKTDAEIGYSSHDQDWEVCLVAAGNGATVFERHLTMDKNGKGIDDSSSSDPAEFIRMCRLLNAYSTVQGSGKREINQGERINMQNLGSSLYASRAIEPGETLSATNVVLKAPRKGLTWAELQKRQLTNIRRPVAEGVAISELHFTEPKPPLEPHLVAFCDEKQLSIPIRLHDAAVLQSRFPIKNNELHLSYEEVAKFGASMDDGLAGLDLSRHYSIHIPDYIDSKTLIDPLAADADIQSRSLKVIETCVDLALELEQHSGASVPIVGSFSRILPAGKAATYDRLHASLLKAGRDRGAPIYPQWLPRIAWYFGGAEVLDMFCGEDDIDIITSIGMELCLDLSHLILSANYSKADWAVWCARLMPLSRHIHIADAVGIDGEGIEFGEGDLGDPTQYINGPGRKVLEIWQGHLSEGDGFDKAIRQLGEKNG</sequence>
<dbReference type="EMBL" id="CXWD01000004">
    <property type="protein sequence ID" value="CTQ66448.1"/>
    <property type="molecule type" value="Genomic_DNA"/>
</dbReference>
<dbReference type="Proteomes" id="UP000053235">
    <property type="component" value="Unassembled WGS sequence"/>
</dbReference>
<name>A0A0M6ZUM8_9HYPH</name>
<dbReference type="AlphaFoldDB" id="A0A0M6ZUM8"/>
<dbReference type="PANTHER" id="PTHR42966:SF1">
    <property type="entry name" value="SIALIC ACID SYNTHASE"/>
    <property type="match status" value="1"/>
</dbReference>
<dbReference type="Pfam" id="PF03102">
    <property type="entry name" value="NeuB"/>
    <property type="match status" value="1"/>
</dbReference>
<dbReference type="Gene3D" id="3.20.20.70">
    <property type="entry name" value="Aldolase class I"/>
    <property type="match status" value="1"/>
</dbReference>
<dbReference type="SUPFAM" id="SSF51658">
    <property type="entry name" value="Xylose isomerase-like"/>
    <property type="match status" value="1"/>
</dbReference>